<name>A0A382BAS8_9ZZZZ</name>
<dbReference type="EMBL" id="UINC01028964">
    <property type="protein sequence ID" value="SVB10896.1"/>
    <property type="molecule type" value="Genomic_DNA"/>
</dbReference>
<organism evidence="2">
    <name type="scientific">marine metagenome</name>
    <dbReference type="NCBI Taxonomy" id="408172"/>
    <lineage>
        <taxon>unclassified sequences</taxon>
        <taxon>metagenomes</taxon>
        <taxon>ecological metagenomes</taxon>
    </lineage>
</organism>
<dbReference type="AlphaFoldDB" id="A0A382BAS8"/>
<dbReference type="PANTHER" id="PTHR47268:SF4">
    <property type="entry name" value="ACYLPHOSPHATASE"/>
    <property type="match status" value="1"/>
</dbReference>
<dbReference type="InterPro" id="IPR001792">
    <property type="entry name" value="Acylphosphatase-like_dom"/>
</dbReference>
<proteinExistence type="predicted"/>
<evidence type="ECO:0000259" key="1">
    <source>
        <dbReference type="PROSITE" id="PS51160"/>
    </source>
</evidence>
<dbReference type="GO" id="GO:0003998">
    <property type="term" value="F:acylphosphatase activity"/>
    <property type="evidence" value="ECO:0007669"/>
    <property type="project" value="InterPro"/>
</dbReference>
<dbReference type="PROSITE" id="PS51160">
    <property type="entry name" value="ACYLPHOSPHATASE_3"/>
    <property type="match status" value="1"/>
</dbReference>
<reference evidence="2" key="1">
    <citation type="submission" date="2018-05" db="EMBL/GenBank/DDBJ databases">
        <authorList>
            <person name="Lanie J.A."/>
            <person name="Ng W.-L."/>
            <person name="Kazmierczak K.M."/>
            <person name="Andrzejewski T.M."/>
            <person name="Davidsen T.M."/>
            <person name="Wayne K.J."/>
            <person name="Tettelin H."/>
            <person name="Glass J.I."/>
            <person name="Rusch D."/>
            <person name="Podicherti R."/>
            <person name="Tsui H.-C.T."/>
            <person name="Winkler M.E."/>
        </authorList>
    </citation>
    <scope>NUCLEOTIDE SEQUENCE</scope>
</reference>
<dbReference type="SUPFAM" id="SSF54975">
    <property type="entry name" value="Acylphosphatase/BLUF domain-like"/>
    <property type="match status" value="1"/>
</dbReference>
<accession>A0A382BAS8</accession>
<dbReference type="InterPro" id="IPR036046">
    <property type="entry name" value="Acylphosphatase-like_dom_sf"/>
</dbReference>
<dbReference type="PANTHER" id="PTHR47268">
    <property type="entry name" value="ACYLPHOSPHATASE"/>
    <property type="match status" value="1"/>
</dbReference>
<protein>
    <recommendedName>
        <fullName evidence="1">Acylphosphatase-like domain-containing protein</fullName>
    </recommendedName>
</protein>
<sequence>MITRCFIVHGRVQGVFYRDSTRKEALKRGITGSAENLKDGTVKVIAQGLQASIDELKLWLLEGPEMSNVIKVDEVDIEDDLEFNNFSVR</sequence>
<dbReference type="InterPro" id="IPR020456">
    <property type="entry name" value="Acylphosphatase"/>
</dbReference>
<evidence type="ECO:0000313" key="2">
    <source>
        <dbReference type="EMBL" id="SVB10896.1"/>
    </source>
</evidence>
<gene>
    <name evidence="2" type="ORF">METZ01_LOCUS163750</name>
</gene>
<feature type="domain" description="Acylphosphatase-like" evidence="1">
    <location>
        <begin position="3"/>
        <end position="89"/>
    </location>
</feature>
<dbReference type="Pfam" id="PF00708">
    <property type="entry name" value="Acylphosphatase"/>
    <property type="match status" value="1"/>
</dbReference>
<dbReference type="Gene3D" id="3.30.70.100">
    <property type="match status" value="1"/>
</dbReference>